<accession>A0A0A0NHF9</accession>
<dbReference type="InterPro" id="IPR046342">
    <property type="entry name" value="CBS_dom_sf"/>
</dbReference>
<keyword evidence="5 8" id="KW-1133">Transmembrane helix</keyword>
<dbReference type="PROSITE" id="PS51371">
    <property type="entry name" value="CBS"/>
    <property type="match status" value="1"/>
</dbReference>
<evidence type="ECO:0000256" key="6">
    <source>
        <dbReference type="ARBA" id="ARBA00023136"/>
    </source>
</evidence>
<reference evidence="12 13" key="1">
    <citation type="journal article" date="2018" name="J. Biol. Chem.">
        <title>Discovery of the actinoplanic acid pathway in Streptomyces rapamycinicus reveals a genetically conserved synergism with rapamycin.</title>
        <authorList>
            <person name="Mrak P."/>
            <person name="Krastel P."/>
            <person name="Pivk Lukancic P."/>
            <person name="Tao J."/>
            <person name="Pistorius D."/>
            <person name="Moore C.M."/>
        </authorList>
    </citation>
    <scope>NUCLEOTIDE SEQUENCE [LARGE SCALE GENOMIC DNA]</scope>
    <source>
        <strain evidence="12 13">NRRL 5491</strain>
    </source>
</reference>
<protein>
    <submittedName>
        <fullName evidence="12">Membrane protein</fullName>
    </submittedName>
</protein>
<dbReference type="InterPro" id="IPR000644">
    <property type="entry name" value="CBS_dom"/>
</dbReference>
<comment type="caution">
    <text evidence="12">The sequence shown here is derived from an EMBL/GenBank/DDBJ whole genome shotgun (WGS) entry which is preliminary data.</text>
</comment>
<comment type="subcellular location">
    <subcellularLocation>
        <location evidence="1">Cell membrane</location>
        <topology evidence="1">Multi-pass membrane protein</topology>
    </subcellularLocation>
</comment>
<proteinExistence type="predicted"/>
<dbReference type="Pfam" id="PF00571">
    <property type="entry name" value="CBS"/>
    <property type="match status" value="1"/>
</dbReference>
<gene>
    <name evidence="12" type="ORF">D3C57_119150</name>
</gene>
<evidence type="ECO:0000256" key="4">
    <source>
        <dbReference type="ARBA" id="ARBA00022737"/>
    </source>
</evidence>
<dbReference type="PROSITE" id="PS51846">
    <property type="entry name" value="CNNM"/>
    <property type="match status" value="1"/>
</dbReference>
<feature type="transmembrane region" description="Helical" evidence="9">
    <location>
        <begin position="6"/>
        <end position="27"/>
    </location>
</feature>
<dbReference type="PANTHER" id="PTHR43099">
    <property type="entry name" value="UPF0053 PROTEIN YRKA"/>
    <property type="match status" value="1"/>
</dbReference>
<evidence type="ECO:0000313" key="12">
    <source>
        <dbReference type="EMBL" id="RLV80533.1"/>
    </source>
</evidence>
<dbReference type="KEGG" id="src:M271_24450"/>
<evidence type="ECO:0000256" key="5">
    <source>
        <dbReference type="ARBA" id="ARBA00022989"/>
    </source>
</evidence>
<evidence type="ECO:0000256" key="9">
    <source>
        <dbReference type="SAM" id="Phobius"/>
    </source>
</evidence>
<dbReference type="CDD" id="cd04590">
    <property type="entry name" value="CBS_pair_CorC_HlyC_assoc"/>
    <property type="match status" value="1"/>
</dbReference>
<evidence type="ECO:0000256" key="8">
    <source>
        <dbReference type="PROSITE-ProRule" id="PRU01193"/>
    </source>
</evidence>
<evidence type="ECO:0000259" key="11">
    <source>
        <dbReference type="PROSITE" id="PS51846"/>
    </source>
</evidence>
<dbReference type="Pfam" id="PF01595">
    <property type="entry name" value="CNNM"/>
    <property type="match status" value="1"/>
</dbReference>
<dbReference type="RefSeq" id="WP_020869829.1">
    <property type="nucleotide sequence ID" value="NC_022785.1"/>
</dbReference>
<keyword evidence="2" id="KW-1003">Cell membrane</keyword>
<keyword evidence="7" id="KW-0129">CBS domain</keyword>
<feature type="domain" description="CBS" evidence="10">
    <location>
        <begin position="282"/>
        <end position="335"/>
    </location>
</feature>
<evidence type="ECO:0000256" key="2">
    <source>
        <dbReference type="ARBA" id="ARBA00022475"/>
    </source>
</evidence>
<evidence type="ECO:0000313" key="13">
    <source>
        <dbReference type="Proteomes" id="UP000281594"/>
    </source>
</evidence>
<dbReference type="PANTHER" id="PTHR43099:SF4">
    <property type="entry name" value="INTEGRAL MEMBRANE PROTEIN"/>
    <property type="match status" value="1"/>
</dbReference>
<dbReference type="HOGENOM" id="CLU_015237_4_0_11"/>
<feature type="transmembrane region" description="Helical" evidence="9">
    <location>
        <begin position="97"/>
        <end position="118"/>
    </location>
</feature>
<dbReference type="AlphaFoldDB" id="A0A0A0NHF9"/>
<dbReference type="STRING" id="1343740.M271_24450"/>
<dbReference type="Proteomes" id="UP000281594">
    <property type="component" value="Unassembled WGS sequence"/>
</dbReference>
<feature type="transmembrane region" description="Helical" evidence="9">
    <location>
        <begin position="48"/>
        <end position="77"/>
    </location>
</feature>
<dbReference type="EMBL" id="QYCY01000001">
    <property type="protein sequence ID" value="RLV80533.1"/>
    <property type="molecule type" value="Genomic_DNA"/>
</dbReference>
<evidence type="ECO:0000259" key="10">
    <source>
        <dbReference type="PROSITE" id="PS51371"/>
    </source>
</evidence>
<evidence type="ECO:0000256" key="3">
    <source>
        <dbReference type="ARBA" id="ARBA00022692"/>
    </source>
</evidence>
<dbReference type="Gene3D" id="3.10.580.10">
    <property type="entry name" value="CBS-domain"/>
    <property type="match status" value="1"/>
</dbReference>
<evidence type="ECO:0000256" key="7">
    <source>
        <dbReference type="PROSITE-ProRule" id="PRU00703"/>
    </source>
</evidence>
<feature type="domain" description="CNNM transmembrane" evidence="11">
    <location>
        <begin position="1"/>
        <end position="201"/>
    </location>
</feature>
<organism evidence="12 13">
    <name type="scientific">Streptomyces rapamycinicus (strain ATCC 29253 / DSM 41530 / NRRL 5491 / AYB-994)</name>
    <name type="common">Streptomyces hygroscopicus (strain ATCC 29253)</name>
    <dbReference type="NCBI Taxonomy" id="1343740"/>
    <lineage>
        <taxon>Bacteria</taxon>
        <taxon>Bacillati</taxon>
        <taxon>Actinomycetota</taxon>
        <taxon>Actinomycetes</taxon>
        <taxon>Kitasatosporales</taxon>
        <taxon>Streptomycetaceae</taxon>
        <taxon>Streptomyces</taxon>
        <taxon>Streptomyces violaceusniger group</taxon>
    </lineage>
</organism>
<dbReference type="eggNOG" id="COG1253">
    <property type="taxonomic scope" value="Bacteria"/>
</dbReference>
<keyword evidence="6 8" id="KW-0472">Membrane</keyword>
<dbReference type="InterPro" id="IPR002550">
    <property type="entry name" value="CNNM"/>
</dbReference>
<name>A0A0A0NHF9_STRRN</name>
<sequence>MTVVQLTIGALTLLTNAFFVGAEFALISVRRSQIEPRAQAGEKRARGVLWALEHLSALMATAQLGITISSLVLGAVAEPAIAHLLEPGFDAVHVPHALVHPIAFVIALTVATYLHMLIGEMVPKNIALAAPERTALLLGPPLVALTRLLRPFVFGVNAFANALLRLLKVEPKDEVESVFTDDELIRLVRDSSDAGLLDKSGGERLRDALELGTRRVGDILVPLDEMVTVDQRVTPAQLERTAAASGCSRLPVTGPGGAILGYLHIKDTLGIADRDRPFPRTAVHTVPRVPADTPLDDTLTTMRATGAHLAAVTSDTDAVLGFVTMTDVLDELVGM</sequence>
<dbReference type="InterPro" id="IPR051676">
    <property type="entry name" value="UPF0053_domain"/>
</dbReference>
<dbReference type="SUPFAM" id="SSF54631">
    <property type="entry name" value="CBS-domain pair"/>
    <property type="match status" value="1"/>
</dbReference>
<dbReference type="GO" id="GO:0005886">
    <property type="term" value="C:plasma membrane"/>
    <property type="evidence" value="ECO:0007669"/>
    <property type="project" value="UniProtKB-SubCell"/>
</dbReference>
<dbReference type="InterPro" id="IPR044751">
    <property type="entry name" value="Ion_transp-like_CBS"/>
</dbReference>
<keyword evidence="3 8" id="KW-0812">Transmembrane</keyword>
<keyword evidence="4" id="KW-0677">Repeat</keyword>
<evidence type="ECO:0000256" key="1">
    <source>
        <dbReference type="ARBA" id="ARBA00004651"/>
    </source>
</evidence>